<reference evidence="4 5" key="1">
    <citation type="submission" date="2016-10" db="EMBL/GenBank/DDBJ databases">
        <authorList>
            <person name="de Groot N.N."/>
        </authorList>
    </citation>
    <scope>NUCLEOTIDE SEQUENCE [LARGE SCALE GENOMIC DNA]</scope>
    <source>
        <strain evidence="4 5">CGMCC 1.7659</strain>
    </source>
</reference>
<dbReference type="NCBIfam" id="TIGR01730">
    <property type="entry name" value="RND_mfp"/>
    <property type="match status" value="1"/>
</dbReference>
<organism evidence="4 5">
    <name type="scientific">Dokdonella immobilis</name>
    <dbReference type="NCBI Taxonomy" id="578942"/>
    <lineage>
        <taxon>Bacteria</taxon>
        <taxon>Pseudomonadati</taxon>
        <taxon>Pseudomonadota</taxon>
        <taxon>Gammaproteobacteria</taxon>
        <taxon>Lysobacterales</taxon>
        <taxon>Rhodanobacteraceae</taxon>
        <taxon>Dokdonella</taxon>
    </lineage>
</organism>
<dbReference type="InterPro" id="IPR058792">
    <property type="entry name" value="Beta-barrel_RND_2"/>
</dbReference>
<dbReference type="STRING" id="578942.SAMN05216289_13827"/>
<dbReference type="EMBL" id="FOVF01000038">
    <property type="protein sequence ID" value="SFN62254.1"/>
    <property type="molecule type" value="Genomic_DNA"/>
</dbReference>
<dbReference type="InterPro" id="IPR006143">
    <property type="entry name" value="RND_pump_MFP"/>
</dbReference>
<dbReference type="PANTHER" id="PTHR30469:SF18">
    <property type="entry name" value="RESISTANCE-NODULATION-CELL DIVISION (RND) EFFLUX MEMBRANE FUSION PROTEIN-RELATED"/>
    <property type="match status" value="1"/>
</dbReference>
<dbReference type="GO" id="GO:1990281">
    <property type="term" value="C:efflux pump complex"/>
    <property type="evidence" value="ECO:0007669"/>
    <property type="project" value="TreeGrafter"/>
</dbReference>
<accession>A0A1I5AIF3</accession>
<sequence>MRRSPPVIMAMVAGLLLAGCGRSEPEQVARGTPPPFETLEARPETAQAEQVWDGVVEAINQATVSAQTSGRVVELPYDVNDTVPEGAVIVRFTDVEQKSAKSRAQAQIASAQAAYDEAQASYKRIAEVYARQLVAKAQLDQEQARRDAAKAALEAARAQLREVGQQMDYTVVRAPYSGIVTERYVQIGESVQPGQPLMSGVSLSDLRVSVQIPQSAIGPIRAQQSADILLDGNGGRRARASKVTVFPYADPATHTFTVRLELPGDDTGLYPGMTVKAAFATGAVERLSVPVGALVERGELIGLYIVDGARVSLRQVRIGQRHDDRVEVLAGLAGGERYATDPAAAAHWLSAQRHADAAQ</sequence>
<dbReference type="Gene3D" id="2.40.30.170">
    <property type="match status" value="1"/>
</dbReference>
<evidence type="ECO:0000256" key="1">
    <source>
        <dbReference type="ARBA" id="ARBA00009477"/>
    </source>
</evidence>
<dbReference type="SUPFAM" id="SSF111369">
    <property type="entry name" value="HlyD-like secretion proteins"/>
    <property type="match status" value="1"/>
</dbReference>
<feature type="domain" description="CusB-like beta-barrel" evidence="3">
    <location>
        <begin position="208"/>
        <end position="281"/>
    </location>
</feature>
<feature type="coiled-coil region" evidence="2">
    <location>
        <begin position="101"/>
        <end position="166"/>
    </location>
</feature>
<protein>
    <submittedName>
        <fullName evidence="4">RND family efflux transporter, MFP subunit</fullName>
    </submittedName>
</protein>
<evidence type="ECO:0000256" key="2">
    <source>
        <dbReference type="SAM" id="Coils"/>
    </source>
</evidence>
<name>A0A1I5AIF3_9GAMM</name>
<dbReference type="PANTHER" id="PTHR30469">
    <property type="entry name" value="MULTIDRUG RESISTANCE PROTEIN MDTA"/>
    <property type="match status" value="1"/>
</dbReference>
<dbReference type="Gene3D" id="1.10.287.470">
    <property type="entry name" value="Helix hairpin bin"/>
    <property type="match status" value="1"/>
</dbReference>
<proteinExistence type="inferred from homology"/>
<evidence type="ECO:0000313" key="5">
    <source>
        <dbReference type="Proteomes" id="UP000198575"/>
    </source>
</evidence>
<dbReference type="GO" id="GO:0015562">
    <property type="term" value="F:efflux transmembrane transporter activity"/>
    <property type="evidence" value="ECO:0007669"/>
    <property type="project" value="TreeGrafter"/>
</dbReference>
<gene>
    <name evidence="4" type="ORF">SAMN05216289_13827</name>
</gene>
<evidence type="ECO:0000313" key="4">
    <source>
        <dbReference type="EMBL" id="SFN62254.1"/>
    </source>
</evidence>
<dbReference type="RefSeq" id="WP_092410484.1">
    <property type="nucleotide sequence ID" value="NZ_FOVF01000038.1"/>
</dbReference>
<dbReference type="PROSITE" id="PS51257">
    <property type="entry name" value="PROKAR_LIPOPROTEIN"/>
    <property type="match status" value="1"/>
</dbReference>
<dbReference type="AlphaFoldDB" id="A0A1I5AIF3"/>
<dbReference type="OrthoDB" id="5730196at2"/>
<keyword evidence="5" id="KW-1185">Reference proteome</keyword>
<dbReference type="Gene3D" id="2.40.50.100">
    <property type="match status" value="1"/>
</dbReference>
<evidence type="ECO:0000259" key="3">
    <source>
        <dbReference type="Pfam" id="PF25954"/>
    </source>
</evidence>
<comment type="similarity">
    <text evidence="1">Belongs to the membrane fusion protein (MFP) (TC 8.A.1) family.</text>
</comment>
<dbReference type="Gene3D" id="2.40.420.20">
    <property type="match status" value="1"/>
</dbReference>
<dbReference type="Proteomes" id="UP000198575">
    <property type="component" value="Unassembled WGS sequence"/>
</dbReference>
<dbReference type="Pfam" id="PF25954">
    <property type="entry name" value="Beta-barrel_RND_2"/>
    <property type="match status" value="1"/>
</dbReference>
<keyword evidence="2" id="KW-0175">Coiled coil</keyword>